<protein>
    <recommendedName>
        <fullName evidence="3">DUF2889 domain-containing protein</fullName>
    </recommendedName>
</protein>
<sequence length="190" mass="21021">MPLPSPSCDRELLHVRKIECQGFRRSDGMFDVEGRMVDRKTYDISRLDGGRSVAAGDAIHDMSIRITIDESLFVHAVDAAIDASPYVICPQAVYAMQQIVGLTIASGWTRAVKERLGGARGCTHLMELLGPMATTAYQTLVVLRWARPDKLDRQGKPVKIDSCYAYGSSRQVVRDKWPAFYTGADAKPDS</sequence>
<evidence type="ECO:0000313" key="2">
    <source>
        <dbReference type="Proteomes" id="UP000214603"/>
    </source>
</evidence>
<dbReference type="RefSeq" id="WP_088602781.1">
    <property type="nucleotide sequence ID" value="NZ_NJIH01000004.1"/>
</dbReference>
<reference evidence="2" key="1">
    <citation type="submission" date="2017-06" db="EMBL/GenBank/DDBJ databases">
        <title>Herbaspirillum phytohormonus sp. nov., isolated from the root nodule of Robinia pseudoacacia in lead-zinc mine.</title>
        <authorList>
            <person name="Fan M."/>
            <person name="Lin Y."/>
        </authorList>
    </citation>
    <scope>NUCLEOTIDE SEQUENCE [LARGE SCALE GENOMIC DNA]</scope>
    <source>
        <strain evidence="2">SC-089</strain>
    </source>
</reference>
<dbReference type="EMBL" id="NJIH01000004">
    <property type="protein sequence ID" value="OWT61694.1"/>
    <property type="molecule type" value="Genomic_DNA"/>
</dbReference>
<dbReference type="Pfam" id="PF11136">
    <property type="entry name" value="DUF2889"/>
    <property type="match status" value="1"/>
</dbReference>
<dbReference type="AlphaFoldDB" id="A0A225MKB4"/>
<evidence type="ECO:0000313" key="1">
    <source>
        <dbReference type="EMBL" id="OWT61694.1"/>
    </source>
</evidence>
<dbReference type="Proteomes" id="UP000214603">
    <property type="component" value="Unassembled WGS sequence"/>
</dbReference>
<accession>A0A225MKB4</accession>
<gene>
    <name evidence="1" type="ORF">CEY11_07535</name>
</gene>
<name>A0A225MKB4_9BURK</name>
<evidence type="ECO:0008006" key="3">
    <source>
        <dbReference type="Google" id="ProtNLM"/>
    </source>
</evidence>
<proteinExistence type="predicted"/>
<dbReference type="OrthoDB" id="6862397at2"/>
<comment type="caution">
    <text evidence="1">The sequence shown here is derived from an EMBL/GenBank/DDBJ whole genome shotgun (WGS) entry which is preliminary data.</text>
</comment>
<dbReference type="InterPro" id="IPR021312">
    <property type="entry name" value="DUF2889"/>
</dbReference>
<keyword evidence="2" id="KW-1185">Reference proteome</keyword>
<organism evidence="1 2">
    <name type="scientific">Candidimonas nitroreducens</name>
    <dbReference type="NCBI Taxonomy" id="683354"/>
    <lineage>
        <taxon>Bacteria</taxon>
        <taxon>Pseudomonadati</taxon>
        <taxon>Pseudomonadota</taxon>
        <taxon>Betaproteobacteria</taxon>
        <taxon>Burkholderiales</taxon>
        <taxon>Alcaligenaceae</taxon>
        <taxon>Candidimonas</taxon>
    </lineage>
</organism>